<evidence type="ECO:0000256" key="1">
    <source>
        <dbReference type="SAM" id="Phobius"/>
    </source>
</evidence>
<dbReference type="AlphaFoldDB" id="A0AAJ5RTV1"/>
<feature type="transmembrane region" description="Helical" evidence="1">
    <location>
        <begin position="40"/>
        <end position="60"/>
    </location>
</feature>
<dbReference type="KEGG" id="liu:OU989_08675"/>
<accession>A0AAJ5RTV1</accession>
<name>A0AAJ5RTV1_9BACI</name>
<dbReference type="EMBL" id="CP113527">
    <property type="protein sequence ID" value="WDV08538.1"/>
    <property type="molecule type" value="Genomic_DNA"/>
</dbReference>
<keyword evidence="1" id="KW-0472">Membrane</keyword>
<gene>
    <name evidence="2" type="ORF">OU989_08675</name>
</gene>
<protein>
    <submittedName>
        <fullName evidence="2">Uncharacterized protein</fullName>
    </submittedName>
</protein>
<evidence type="ECO:0000313" key="2">
    <source>
        <dbReference type="EMBL" id="WDV08538.1"/>
    </source>
</evidence>
<reference evidence="2" key="1">
    <citation type="submission" date="2022-11" db="EMBL/GenBank/DDBJ databases">
        <title>Lysinibacillus irui.</title>
        <authorList>
            <person name="Akintayo S.O."/>
        </authorList>
    </citation>
    <scope>NUCLEOTIDE SEQUENCE</scope>
    <source>
        <strain evidence="2">IRB4-01</strain>
    </source>
</reference>
<evidence type="ECO:0000313" key="3">
    <source>
        <dbReference type="Proteomes" id="UP001219585"/>
    </source>
</evidence>
<keyword evidence="1" id="KW-1133">Transmembrane helix</keyword>
<dbReference type="RefSeq" id="WP_274796744.1">
    <property type="nucleotide sequence ID" value="NZ_CP113527.1"/>
</dbReference>
<dbReference type="Proteomes" id="UP001219585">
    <property type="component" value="Chromosome"/>
</dbReference>
<sequence length="397" mass="45909">MSEIHNELVKVAGDLTASKERVKKQVLKQAHINRRKPLRFTLLTVVLTLCVAGFVMVQLLTNETNQTSSLFHERQLQHFERISQNMWPGKEQEFYKEEAYLSYEKLIASYYFAESLGIDYSKNDLEVERKKQVDQLEMLHQSPGYEDFFQGLTPKQYVETYLEPLLPMYTVRAKLYDKYKEKYPTFYAYQEVATIDAKRYFQANFAEQATTFQKEHNIKIRSSSYGSSKVGTVAKVESNVFLFVEGVIPDDLNHMTKEQLAEKYEQADWYPVLDDFPVKQGDYITLTSIGTGSMEENGVVRKYGLLNKLEVLEPAITKKLELDNEQEVAQFLRDIPWQPADVMKRPPEYSFQVEGVRIEIWNGYGGSLYIQKVGSGEIQLSANRAKQLKVLLGIDES</sequence>
<keyword evidence="1" id="KW-0812">Transmembrane</keyword>
<proteinExistence type="predicted"/>
<organism evidence="2 3">
    <name type="scientific">Lysinibacillus irui</name>
    <dbReference type="NCBI Taxonomy" id="2998077"/>
    <lineage>
        <taxon>Bacteria</taxon>
        <taxon>Bacillati</taxon>
        <taxon>Bacillota</taxon>
        <taxon>Bacilli</taxon>
        <taxon>Bacillales</taxon>
        <taxon>Bacillaceae</taxon>
        <taxon>Lysinibacillus</taxon>
    </lineage>
</organism>